<dbReference type="InterPro" id="IPR036397">
    <property type="entry name" value="RNaseH_sf"/>
</dbReference>
<dbReference type="GO" id="GO:0016788">
    <property type="term" value="F:hydrolase activity, acting on ester bonds"/>
    <property type="evidence" value="ECO:0007669"/>
    <property type="project" value="InterPro"/>
</dbReference>
<dbReference type="SUPFAM" id="SSF53098">
    <property type="entry name" value="Ribonuclease H-like"/>
    <property type="match status" value="1"/>
</dbReference>
<dbReference type="Gene3D" id="3.30.420.10">
    <property type="entry name" value="Ribonuclease H-like superfamily/Ribonuclease H"/>
    <property type="match status" value="1"/>
</dbReference>
<dbReference type="GO" id="GO:0006310">
    <property type="term" value="P:DNA recombination"/>
    <property type="evidence" value="ECO:0007669"/>
    <property type="project" value="InterPro"/>
</dbReference>
<organism evidence="3">
    <name type="scientific">Florenciella sp. virus SA2</name>
    <dbReference type="NCBI Taxonomy" id="3240092"/>
    <lineage>
        <taxon>Viruses</taxon>
    </lineage>
</organism>
<dbReference type="GO" id="GO:0000400">
    <property type="term" value="F:four-way junction DNA binding"/>
    <property type="evidence" value="ECO:0007669"/>
    <property type="project" value="InterPro"/>
</dbReference>
<sequence length="192" mass="22702">MLLLSIDVGIRNLAYIILEIDVEYNTDTIIEWNNIELCDSCENASKVDNVIIGININKKFSSILEKYTFDKIIIENQIGKNAIKMKSIQNMLVMYFIMKDYDETQMVNYNAVNKLKYYLEKKKTTYAERKKLSKLIVKELCNNIYTDWLEYFNKSKKKDDLSDCLLQVLDYTRKFKLIKNSDENKIVIKELV</sequence>
<dbReference type="InterPro" id="IPR006932">
    <property type="entry name" value="HJ-resolvase_A22"/>
</dbReference>
<evidence type="ECO:0000256" key="2">
    <source>
        <dbReference type="ARBA" id="ARBA00022801"/>
    </source>
</evidence>
<comment type="similarity">
    <text evidence="1">Belongs to the RuvC family. Poxviruses-type subfamily.</text>
</comment>
<evidence type="ECO:0000313" key="3">
    <source>
        <dbReference type="EMBL" id="XDO01977.1"/>
    </source>
</evidence>
<dbReference type="GO" id="GO:0006281">
    <property type="term" value="P:DNA repair"/>
    <property type="evidence" value="ECO:0007669"/>
    <property type="project" value="InterPro"/>
</dbReference>
<evidence type="ECO:0000256" key="1">
    <source>
        <dbReference type="ARBA" id="ARBA00008810"/>
    </source>
</evidence>
<proteinExistence type="inferred from homology"/>
<accession>A0AB39JBF7</accession>
<protein>
    <submittedName>
        <fullName evidence="3">Holliday Junction Resolvase</fullName>
    </submittedName>
</protein>
<gene>
    <name evidence="3" type="ORF">FloV-SA2_00158</name>
</gene>
<dbReference type="InterPro" id="IPR012337">
    <property type="entry name" value="RNaseH-like_sf"/>
</dbReference>
<reference evidence="3" key="1">
    <citation type="submission" date="2024-03" db="EMBL/GenBank/DDBJ databases">
        <title>Eukaryotic viruses encode the ribosomal protein eL40.</title>
        <authorList>
            <person name="Thomy J."/>
            <person name="Schvarcz C.R."/>
            <person name="McBeain K.A."/>
            <person name="Edwards K.F."/>
            <person name="Steward G.F."/>
        </authorList>
    </citation>
    <scope>NUCLEOTIDE SEQUENCE</scope>
    <source>
        <strain evidence="3">FloV-SA2</strain>
    </source>
</reference>
<keyword evidence="2" id="KW-0378">Hydrolase</keyword>
<dbReference type="Pfam" id="PF04848">
    <property type="entry name" value="Pox_A22"/>
    <property type="match status" value="1"/>
</dbReference>
<dbReference type="EMBL" id="PP542043">
    <property type="protein sequence ID" value="XDO01977.1"/>
    <property type="molecule type" value="Genomic_DNA"/>
</dbReference>
<name>A0AB39JBF7_9VIRU</name>
<dbReference type="GO" id="GO:0000287">
    <property type="term" value="F:magnesium ion binding"/>
    <property type="evidence" value="ECO:0007669"/>
    <property type="project" value="InterPro"/>
</dbReference>